<dbReference type="RefSeq" id="XP_015464898.1">
    <property type="nucleotide sequence ID" value="XM_015614267.1"/>
</dbReference>
<protein>
    <recommendedName>
        <fullName evidence="2">Altered inheritance of mitochondria protein 18, mitochondrial</fullName>
    </recommendedName>
</protein>
<name>A0A0V1PRT8_9ASCO</name>
<keyword evidence="5" id="KW-1185">Reference proteome</keyword>
<dbReference type="AlphaFoldDB" id="A0A0V1PRT8"/>
<accession>A0A0V1PRT8</accession>
<dbReference type="PANTHER" id="PTHR47284:SF3">
    <property type="entry name" value="FATTY-ACID-BINDING PROTEIN 2"/>
    <property type="match status" value="1"/>
</dbReference>
<feature type="domain" description="Chalcone isomerase" evidence="3">
    <location>
        <begin position="97"/>
        <end position="291"/>
    </location>
</feature>
<dbReference type="InterPro" id="IPR036298">
    <property type="entry name" value="Chalcone_isomerase_sf"/>
</dbReference>
<gene>
    <name evidence="4" type="ORF">AC631_05438</name>
</gene>
<evidence type="ECO:0000313" key="5">
    <source>
        <dbReference type="Proteomes" id="UP000054251"/>
    </source>
</evidence>
<evidence type="ECO:0000313" key="4">
    <source>
        <dbReference type="EMBL" id="KRZ98795.1"/>
    </source>
</evidence>
<evidence type="ECO:0000256" key="2">
    <source>
        <dbReference type="ARBA" id="ARBA00018755"/>
    </source>
</evidence>
<dbReference type="Gene3D" id="3.50.70.10">
    <property type="match status" value="1"/>
</dbReference>
<dbReference type="PANTHER" id="PTHR47284">
    <property type="entry name" value="FATTY-ACID-BINDING PROTEIN 2"/>
    <property type="match status" value="1"/>
</dbReference>
<dbReference type="GO" id="GO:0016872">
    <property type="term" value="F:intramolecular lyase activity"/>
    <property type="evidence" value="ECO:0007669"/>
    <property type="project" value="InterPro"/>
</dbReference>
<dbReference type="OrthoDB" id="18193at2759"/>
<proteinExistence type="inferred from homology"/>
<dbReference type="GeneID" id="26842447"/>
<comment type="caution">
    <text evidence="4">The sequence shown here is derived from an EMBL/GenBank/DDBJ whole genome shotgun (WGS) entry which is preliminary data.</text>
</comment>
<comment type="similarity">
    <text evidence="1">Belongs to the AIM18/AIM46 family.</text>
</comment>
<dbReference type="Pfam" id="PF16035">
    <property type="entry name" value="Chalcone_2"/>
    <property type="match status" value="1"/>
</dbReference>
<dbReference type="SUPFAM" id="SSF54626">
    <property type="entry name" value="Chalcone isomerase"/>
    <property type="match status" value="1"/>
</dbReference>
<organism evidence="4 5">
    <name type="scientific">Debaryomyces fabryi</name>
    <dbReference type="NCBI Taxonomy" id="58627"/>
    <lineage>
        <taxon>Eukaryota</taxon>
        <taxon>Fungi</taxon>
        <taxon>Dikarya</taxon>
        <taxon>Ascomycota</taxon>
        <taxon>Saccharomycotina</taxon>
        <taxon>Pichiomycetes</taxon>
        <taxon>Debaryomycetaceae</taxon>
        <taxon>Debaryomyces</taxon>
    </lineage>
</organism>
<reference evidence="4 5" key="1">
    <citation type="submission" date="2015-11" db="EMBL/GenBank/DDBJ databases">
        <title>The genome of Debaryomyces fabryi.</title>
        <authorList>
            <person name="Tafer H."/>
            <person name="Lopandic K."/>
        </authorList>
    </citation>
    <scope>NUCLEOTIDE SEQUENCE [LARGE SCALE GENOMIC DNA]</scope>
    <source>
        <strain evidence="4 5">CBS 789</strain>
    </source>
</reference>
<dbReference type="InterPro" id="IPR016088">
    <property type="entry name" value="Chalcone_isomerase_3-sand"/>
</dbReference>
<evidence type="ECO:0000259" key="3">
    <source>
        <dbReference type="Pfam" id="PF16035"/>
    </source>
</evidence>
<evidence type="ECO:0000256" key="1">
    <source>
        <dbReference type="ARBA" id="ARBA00009111"/>
    </source>
</evidence>
<dbReference type="Proteomes" id="UP000054251">
    <property type="component" value="Unassembled WGS sequence"/>
</dbReference>
<dbReference type="EMBL" id="LMYN01000210">
    <property type="protein sequence ID" value="KRZ98795.1"/>
    <property type="molecule type" value="Genomic_DNA"/>
</dbReference>
<dbReference type="InterPro" id="IPR016087">
    <property type="entry name" value="Chalcone_isomerase"/>
</dbReference>
<sequence length="297" mass="33408">MFRSSFVHNTRISINRASTKRFLSSRIESNRSFKIRFLTLSLSGFSAIAGLTLYNHRLIELDNDKKGISVNHSIAVDSSISPFPTTLINANQTNLNTDFQLLGYGVRSVTFVNFKVYGIGLYIANDDVNKARKILGPDYLSTFGTENHSLKELLSDPEFSTQLISKLLKEKVRFAVRISPVRNTDFNHLKDGLIKSILAHPESKENKEIVSKGLEELRNVFNGYRGSVPKNHVLWLEILKQGSLSISYENPVKNELISMGLVKEPIISKLLFLQYLSGKKPLSEPLRKSCIDGFTGL</sequence>